<evidence type="ECO:0000259" key="2">
    <source>
        <dbReference type="PROSITE" id="PS50181"/>
    </source>
</evidence>
<dbReference type="Pfam" id="PF12937">
    <property type="entry name" value="F-box-like"/>
    <property type="match status" value="1"/>
</dbReference>
<feature type="compositionally biased region" description="Low complexity" evidence="1">
    <location>
        <begin position="1"/>
        <end position="21"/>
    </location>
</feature>
<dbReference type="InterPro" id="IPR001810">
    <property type="entry name" value="F-box_dom"/>
</dbReference>
<dbReference type="Proteomes" id="UP000770015">
    <property type="component" value="Unassembled WGS sequence"/>
</dbReference>
<sequence length="369" mass="42505">MAGSHSSSPAPSESGLASGSESSHRCPNCCPEMREDDVQPEVVPRTVHLLDMPPELQLQIFFHLPNLASIAPLRLVCRQLNNVYQSNREGIKLHLRHQLTEPIREYYEILQRLKFDDDSIDYPPPGGWPNITPEIFAPYGKTDFALSVLRHLPYTRGGTDWNSLGYKTDGCDFSTCATSSDVEGHVRWVDWHEAWLEENRLEDEGGADISAIKHVVTLAMGHESGGIILLLDTFAGLIFEDEVRGDRRSVLSPREFCDMSRNRLERLEMVFRDHEENFELDYKEIEKYQGDHGKLHTMQGYDRAQTDADWEPVPEDDDDELDWHWIAHLYRKFGWPGKDYRREECKQAIEDFTTRWLDAVDALYVPDNA</sequence>
<dbReference type="SUPFAM" id="SSF81383">
    <property type="entry name" value="F-box domain"/>
    <property type="match status" value="1"/>
</dbReference>
<accession>A0A9P9AC21</accession>
<dbReference type="AlphaFoldDB" id="A0A9P9AC21"/>
<dbReference type="PROSITE" id="PS50181">
    <property type="entry name" value="FBOX"/>
    <property type="match status" value="1"/>
</dbReference>
<evidence type="ECO:0000256" key="1">
    <source>
        <dbReference type="SAM" id="MobiDB-lite"/>
    </source>
</evidence>
<protein>
    <recommendedName>
        <fullName evidence="2">F-box domain-containing protein</fullName>
    </recommendedName>
</protein>
<comment type="caution">
    <text evidence="3">The sequence shown here is derived from an EMBL/GenBank/DDBJ whole genome shotgun (WGS) entry which is preliminary data.</text>
</comment>
<keyword evidence="4" id="KW-1185">Reference proteome</keyword>
<reference evidence="3" key="1">
    <citation type="journal article" date="2021" name="Nat. Commun.">
        <title>Genetic determinants of endophytism in the Arabidopsis root mycobiome.</title>
        <authorList>
            <person name="Mesny F."/>
            <person name="Miyauchi S."/>
            <person name="Thiergart T."/>
            <person name="Pickel B."/>
            <person name="Atanasova L."/>
            <person name="Karlsson M."/>
            <person name="Huettel B."/>
            <person name="Barry K.W."/>
            <person name="Haridas S."/>
            <person name="Chen C."/>
            <person name="Bauer D."/>
            <person name="Andreopoulos W."/>
            <person name="Pangilinan J."/>
            <person name="LaButti K."/>
            <person name="Riley R."/>
            <person name="Lipzen A."/>
            <person name="Clum A."/>
            <person name="Drula E."/>
            <person name="Henrissat B."/>
            <person name="Kohler A."/>
            <person name="Grigoriev I.V."/>
            <person name="Martin F.M."/>
            <person name="Hacquard S."/>
        </authorList>
    </citation>
    <scope>NUCLEOTIDE SEQUENCE</scope>
    <source>
        <strain evidence="3">MPI-SDFR-AT-0117</strain>
    </source>
</reference>
<dbReference type="SMART" id="SM00256">
    <property type="entry name" value="FBOX"/>
    <property type="match status" value="1"/>
</dbReference>
<feature type="domain" description="F-box" evidence="2">
    <location>
        <begin position="46"/>
        <end position="93"/>
    </location>
</feature>
<organism evidence="3 4">
    <name type="scientific">Plectosphaerella plurivora</name>
    <dbReference type="NCBI Taxonomy" id="936078"/>
    <lineage>
        <taxon>Eukaryota</taxon>
        <taxon>Fungi</taxon>
        <taxon>Dikarya</taxon>
        <taxon>Ascomycota</taxon>
        <taxon>Pezizomycotina</taxon>
        <taxon>Sordariomycetes</taxon>
        <taxon>Hypocreomycetidae</taxon>
        <taxon>Glomerellales</taxon>
        <taxon>Plectosphaerellaceae</taxon>
        <taxon>Plectosphaerella</taxon>
    </lineage>
</organism>
<evidence type="ECO:0000313" key="4">
    <source>
        <dbReference type="Proteomes" id="UP000770015"/>
    </source>
</evidence>
<gene>
    <name evidence="3" type="ORF">F5X68DRAFT_200163</name>
</gene>
<name>A0A9P9AC21_9PEZI</name>
<proteinExistence type="predicted"/>
<dbReference type="EMBL" id="JAGSXJ010000003">
    <property type="protein sequence ID" value="KAH6694056.1"/>
    <property type="molecule type" value="Genomic_DNA"/>
</dbReference>
<feature type="region of interest" description="Disordered" evidence="1">
    <location>
        <begin position="1"/>
        <end position="34"/>
    </location>
</feature>
<dbReference type="InterPro" id="IPR036047">
    <property type="entry name" value="F-box-like_dom_sf"/>
</dbReference>
<evidence type="ECO:0000313" key="3">
    <source>
        <dbReference type="EMBL" id="KAH6694056.1"/>
    </source>
</evidence>
<dbReference type="OrthoDB" id="5343383at2759"/>